<dbReference type="EMBL" id="QVLS01000007">
    <property type="protein sequence ID" value="RFP78098.1"/>
    <property type="molecule type" value="Genomic_DNA"/>
</dbReference>
<organism evidence="1 2">
    <name type="scientific">Hydrogenophaga borbori</name>
    <dbReference type="NCBI Taxonomy" id="2294117"/>
    <lineage>
        <taxon>Bacteria</taxon>
        <taxon>Pseudomonadati</taxon>
        <taxon>Pseudomonadota</taxon>
        <taxon>Betaproteobacteria</taxon>
        <taxon>Burkholderiales</taxon>
        <taxon>Comamonadaceae</taxon>
        <taxon>Hydrogenophaga</taxon>
    </lineage>
</organism>
<sequence>MVAKVLKPLVKLFASPKTGPFNQQSQWRDAILKAPVGKVVYASKVKGSGIALRTASNPPPVKAVRPSARVVLQKLADTAYQKHADKGSNQAIWTGLLRDHLRNLEQRDIHSGKMPRDHLVVTEELKEAVKNAF</sequence>
<reference evidence="1 2" key="1">
    <citation type="submission" date="2018-08" db="EMBL/GenBank/DDBJ databases">
        <title>Hydrogenophaga sp. LA-38 isolated from sludge.</title>
        <authorList>
            <person name="Im W.-T."/>
        </authorList>
    </citation>
    <scope>NUCLEOTIDE SEQUENCE [LARGE SCALE GENOMIC DNA]</scope>
    <source>
        <strain evidence="1 2">LA-38</strain>
    </source>
</reference>
<comment type="caution">
    <text evidence="1">The sequence shown here is derived from an EMBL/GenBank/DDBJ whole genome shotgun (WGS) entry which is preliminary data.</text>
</comment>
<dbReference type="Proteomes" id="UP000261931">
    <property type="component" value="Unassembled WGS sequence"/>
</dbReference>
<evidence type="ECO:0000313" key="1">
    <source>
        <dbReference type="EMBL" id="RFP78098.1"/>
    </source>
</evidence>
<dbReference type="AlphaFoldDB" id="A0A372EI74"/>
<dbReference type="RefSeq" id="WP_116959311.1">
    <property type="nucleotide sequence ID" value="NZ_QVLS01000007.1"/>
</dbReference>
<protein>
    <submittedName>
        <fullName evidence="1">Uncharacterized protein</fullName>
    </submittedName>
</protein>
<accession>A0A372EI74</accession>
<keyword evidence="2" id="KW-1185">Reference proteome</keyword>
<evidence type="ECO:0000313" key="2">
    <source>
        <dbReference type="Proteomes" id="UP000261931"/>
    </source>
</evidence>
<name>A0A372EI74_9BURK</name>
<proteinExistence type="predicted"/>
<gene>
    <name evidence="1" type="ORF">DY262_12310</name>
</gene>